<dbReference type="AlphaFoldDB" id="A0A7Y9E3T2"/>
<keyword evidence="5 8" id="KW-1133">Transmembrane helix</keyword>
<comment type="subcellular location">
    <subcellularLocation>
        <location evidence="1">Cell membrane</location>
        <topology evidence="1">Multi-pass membrane protein</topology>
    </subcellularLocation>
</comment>
<evidence type="ECO:0000256" key="7">
    <source>
        <dbReference type="SAM" id="MobiDB-lite"/>
    </source>
</evidence>
<evidence type="ECO:0000256" key="8">
    <source>
        <dbReference type="SAM" id="Phobius"/>
    </source>
</evidence>
<reference evidence="10 11" key="1">
    <citation type="submission" date="2020-07" db="EMBL/GenBank/DDBJ databases">
        <title>Sequencing the genomes of 1000 actinobacteria strains.</title>
        <authorList>
            <person name="Klenk H.-P."/>
        </authorList>
    </citation>
    <scope>NUCLEOTIDE SEQUENCE [LARGE SCALE GENOMIC DNA]</scope>
    <source>
        <strain evidence="10 11">DSM 21350</strain>
    </source>
</reference>
<evidence type="ECO:0000259" key="9">
    <source>
        <dbReference type="Pfam" id="PF03176"/>
    </source>
</evidence>
<dbReference type="SUPFAM" id="SSF82866">
    <property type="entry name" value="Multidrug efflux transporter AcrB transmembrane domain"/>
    <property type="match status" value="2"/>
</dbReference>
<evidence type="ECO:0000256" key="3">
    <source>
        <dbReference type="ARBA" id="ARBA00022475"/>
    </source>
</evidence>
<keyword evidence="11" id="KW-1185">Reference proteome</keyword>
<dbReference type="PANTHER" id="PTHR33406">
    <property type="entry name" value="MEMBRANE PROTEIN MJ1562-RELATED"/>
    <property type="match status" value="1"/>
</dbReference>
<organism evidence="10 11">
    <name type="scientific">Nocardioides panaciterrulae</name>
    <dbReference type="NCBI Taxonomy" id="661492"/>
    <lineage>
        <taxon>Bacteria</taxon>
        <taxon>Bacillati</taxon>
        <taxon>Actinomycetota</taxon>
        <taxon>Actinomycetes</taxon>
        <taxon>Propionibacteriales</taxon>
        <taxon>Nocardioidaceae</taxon>
        <taxon>Nocardioides</taxon>
    </lineage>
</organism>
<evidence type="ECO:0000313" key="10">
    <source>
        <dbReference type="EMBL" id="NYD40381.1"/>
    </source>
</evidence>
<feature type="transmembrane region" description="Helical" evidence="8">
    <location>
        <begin position="221"/>
        <end position="244"/>
    </location>
</feature>
<feature type="transmembrane region" description="Helical" evidence="8">
    <location>
        <begin position="689"/>
        <end position="707"/>
    </location>
</feature>
<gene>
    <name evidence="10" type="ORF">BJZ21_000464</name>
</gene>
<feature type="transmembrane region" description="Helical" evidence="8">
    <location>
        <begin position="388"/>
        <end position="408"/>
    </location>
</feature>
<protein>
    <submittedName>
        <fullName evidence="10">RND superfamily putative drug exporter</fullName>
    </submittedName>
</protein>
<keyword evidence="3" id="KW-1003">Cell membrane</keyword>
<proteinExistence type="inferred from homology"/>
<evidence type="ECO:0000256" key="5">
    <source>
        <dbReference type="ARBA" id="ARBA00022989"/>
    </source>
</evidence>
<dbReference type="InterPro" id="IPR050545">
    <property type="entry name" value="Mycobact_MmpL"/>
</dbReference>
<dbReference type="RefSeq" id="WP_179662281.1">
    <property type="nucleotide sequence ID" value="NZ_JACCBG010000001.1"/>
</dbReference>
<feature type="transmembrane region" description="Helical" evidence="8">
    <location>
        <begin position="656"/>
        <end position="683"/>
    </location>
</feature>
<evidence type="ECO:0000256" key="6">
    <source>
        <dbReference type="ARBA" id="ARBA00023136"/>
    </source>
</evidence>
<sequence length="753" mass="78387">MSSPYRATGGRRARRWAALLVRLRWWVIGFWAVVALASPFLPTLGESQGVGNLSGLLPKDTPAVTTELRSVDLFGFPLTGRTAVVQRDPHGLSVFDQARTVVNAVAVEKHQRPGLRRLRGALPLTNGLGAFPGSREEGTTALTYLLFDPTVSFSAQTRAARRYAAVSFGPRDSFVGVTGSVPARAAQGHIIHDSLPLVEALTLGAILLIVGAAFRSVVAPLLAAVTTGVAYLLTVHLSGELAQILGFATPSELEPVIVALLLGVVTDYVVFYLTALREQLESTADRLEAARSATARCTPIVAVAGLAVAAGTGALLVAQSLFFRALGPALVFTVLLGLLVAVTLVPAMLSVLGGWAFWPVRPRARRPAPRPETLRMRVLAALTHSRRAAGLTVAGCVAVLLVAALPLLRMDLGVSFVGSLPPDNGVRQAADAARAGFAPGILSPTTVLLEGKRLDRQRGRLRRLGQSLEQQPGVAGVLYPGSLPRRLERGVLTTRDGRAARLLVVLDHPALGATAINTVDHLDSRLPALLRDSGLSTATAGLAGDTATAAYIVDQTSGDLLRIALAALAANLLMLIIFLRAVVAAAYLLLGSLLSLGAALGLTTLVFGHLDPGAGLTFYVPFAGAVLLLAFGSDYNIFAVGNVWEVARTRPLSEAVALVMPGTITAILVAGLALAASFGLLAVVPLVPFRQLALVMLVGILLDVLVVRSLLLPAMLTVVGPASAWPSRLGGSPPADPAPGPAVGPETTSAAGR</sequence>
<dbReference type="Gene3D" id="1.20.1640.10">
    <property type="entry name" value="Multidrug efflux transporter AcrB transmembrane domain"/>
    <property type="match status" value="2"/>
</dbReference>
<dbReference type="EMBL" id="JACCBG010000001">
    <property type="protein sequence ID" value="NYD40381.1"/>
    <property type="molecule type" value="Genomic_DNA"/>
</dbReference>
<comment type="similarity">
    <text evidence="2">Belongs to the resistance-nodulation-cell division (RND) (TC 2.A.6) family. MmpL subfamily.</text>
</comment>
<dbReference type="GO" id="GO:0005886">
    <property type="term" value="C:plasma membrane"/>
    <property type="evidence" value="ECO:0007669"/>
    <property type="project" value="UniProtKB-SubCell"/>
</dbReference>
<feature type="region of interest" description="Disordered" evidence="7">
    <location>
        <begin position="729"/>
        <end position="753"/>
    </location>
</feature>
<dbReference type="Proteomes" id="UP000535511">
    <property type="component" value="Unassembled WGS sequence"/>
</dbReference>
<feature type="transmembrane region" description="Helical" evidence="8">
    <location>
        <begin position="256"/>
        <end position="276"/>
    </location>
</feature>
<feature type="transmembrane region" description="Helical" evidence="8">
    <location>
        <begin position="586"/>
        <end position="607"/>
    </location>
</feature>
<accession>A0A7Y9E3T2</accession>
<feature type="transmembrane region" description="Helical" evidence="8">
    <location>
        <begin position="21"/>
        <end position="41"/>
    </location>
</feature>
<feature type="transmembrane region" description="Helical" evidence="8">
    <location>
        <begin position="619"/>
        <end position="644"/>
    </location>
</feature>
<dbReference type="Pfam" id="PF03176">
    <property type="entry name" value="MMPL"/>
    <property type="match status" value="2"/>
</dbReference>
<feature type="transmembrane region" description="Helical" evidence="8">
    <location>
        <begin position="297"/>
        <end position="323"/>
    </location>
</feature>
<evidence type="ECO:0000256" key="1">
    <source>
        <dbReference type="ARBA" id="ARBA00004651"/>
    </source>
</evidence>
<evidence type="ECO:0000256" key="4">
    <source>
        <dbReference type="ARBA" id="ARBA00022692"/>
    </source>
</evidence>
<evidence type="ECO:0000313" key="11">
    <source>
        <dbReference type="Proteomes" id="UP000535511"/>
    </source>
</evidence>
<comment type="caution">
    <text evidence="10">The sequence shown here is derived from an EMBL/GenBank/DDBJ whole genome shotgun (WGS) entry which is preliminary data.</text>
</comment>
<dbReference type="PANTHER" id="PTHR33406:SF6">
    <property type="entry name" value="MEMBRANE PROTEIN YDGH-RELATED"/>
    <property type="match status" value="1"/>
</dbReference>
<evidence type="ECO:0000256" key="2">
    <source>
        <dbReference type="ARBA" id="ARBA00010157"/>
    </source>
</evidence>
<feature type="domain" description="Membrane transport protein MMPL" evidence="9">
    <location>
        <begin position="457"/>
        <end position="727"/>
    </location>
</feature>
<feature type="transmembrane region" description="Helical" evidence="8">
    <location>
        <begin position="194"/>
        <end position="214"/>
    </location>
</feature>
<keyword evidence="6 8" id="KW-0472">Membrane</keyword>
<feature type="domain" description="Membrane transport protein MMPL" evidence="9">
    <location>
        <begin position="157"/>
        <end position="363"/>
    </location>
</feature>
<feature type="transmembrane region" description="Helical" evidence="8">
    <location>
        <begin position="560"/>
        <end position="579"/>
    </location>
</feature>
<keyword evidence="4 8" id="KW-0812">Transmembrane</keyword>
<feature type="transmembrane region" description="Helical" evidence="8">
    <location>
        <begin position="329"/>
        <end position="358"/>
    </location>
</feature>
<name>A0A7Y9E3T2_9ACTN</name>
<dbReference type="InterPro" id="IPR004869">
    <property type="entry name" value="MMPL_dom"/>
</dbReference>